<dbReference type="EMBL" id="RJVU01037189">
    <property type="protein sequence ID" value="ROL46706.1"/>
    <property type="molecule type" value="Genomic_DNA"/>
</dbReference>
<evidence type="ECO:0000313" key="2">
    <source>
        <dbReference type="Proteomes" id="UP000281406"/>
    </source>
</evidence>
<sequence>MEPAAVSILEQKPDQVSKPAFTSVPMGILVELDEEEWLIDWKTEMSHRDAGVPCALVRRELKAIQMTKARENIKEEQLYLLSNASMTYSDFNSPLMMSMFLISELK</sequence>
<proteinExistence type="predicted"/>
<evidence type="ECO:0000313" key="1">
    <source>
        <dbReference type="EMBL" id="ROL46706.1"/>
    </source>
</evidence>
<dbReference type="AlphaFoldDB" id="A0A3N0YKD9"/>
<protein>
    <submittedName>
        <fullName evidence="1">Uncharacterized protein</fullName>
    </submittedName>
</protein>
<comment type="caution">
    <text evidence="1">The sequence shown here is derived from an EMBL/GenBank/DDBJ whole genome shotgun (WGS) entry which is preliminary data.</text>
</comment>
<accession>A0A3N0YKD9</accession>
<dbReference type="Proteomes" id="UP000281406">
    <property type="component" value="Unassembled WGS sequence"/>
</dbReference>
<keyword evidence="2" id="KW-1185">Reference proteome</keyword>
<reference evidence="1 2" key="1">
    <citation type="submission" date="2018-10" db="EMBL/GenBank/DDBJ databases">
        <title>Genome assembly for a Yunnan-Guizhou Plateau 3E fish, Anabarilius grahami (Regan), and its evolutionary and genetic applications.</title>
        <authorList>
            <person name="Jiang W."/>
        </authorList>
    </citation>
    <scope>NUCLEOTIDE SEQUENCE [LARGE SCALE GENOMIC DNA]</scope>
    <source>
        <strain evidence="1">AG-KIZ</strain>
        <tissue evidence="1">Muscle</tissue>
    </source>
</reference>
<organism evidence="1 2">
    <name type="scientific">Anabarilius grahami</name>
    <name type="common">Kanglang fish</name>
    <name type="synonym">Barilius grahami</name>
    <dbReference type="NCBI Taxonomy" id="495550"/>
    <lineage>
        <taxon>Eukaryota</taxon>
        <taxon>Metazoa</taxon>
        <taxon>Chordata</taxon>
        <taxon>Craniata</taxon>
        <taxon>Vertebrata</taxon>
        <taxon>Euteleostomi</taxon>
        <taxon>Actinopterygii</taxon>
        <taxon>Neopterygii</taxon>
        <taxon>Teleostei</taxon>
        <taxon>Ostariophysi</taxon>
        <taxon>Cypriniformes</taxon>
        <taxon>Xenocyprididae</taxon>
        <taxon>Xenocypridinae</taxon>
        <taxon>Xenocypridinae incertae sedis</taxon>
        <taxon>Anabarilius</taxon>
    </lineage>
</organism>
<gene>
    <name evidence="1" type="ORF">DPX16_12599</name>
</gene>
<name>A0A3N0YKD9_ANAGA</name>